<dbReference type="AlphaFoldDB" id="A0AA37TCU6"/>
<dbReference type="Proteomes" id="UP001156870">
    <property type="component" value="Unassembled WGS sequence"/>
</dbReference>
<gene>
    <name evidence="1" type="ORF">GCM10007877_37650</name>
</gene>
<organism evidence="1 2">
    <name type="scientific">Marinibactrum halimedae</name>
    <dbReference type="NCBI Taxonomy" id="1444977"/>
    <lineage>
        <taxon>Bacteria</taxon>
        <taxon>Pseudomonadati</taxon>
        <taxon>Pseudomonadota</taxon>
        <taxon>Gammaproteobacteria</taxon>
        <taxon>Cellvibrionales</taxon>
        <taxon>Cellvibrionaceae</taxon>
        <taxon>Marinibactrum</taxon>
    </lineage>
</organism>
<accession>A0AA37TCU6</accession>
<protein>
    <submittedName>
        <fullName evidence="1">Uncharacterized protein</fullName>
    </submittedName>
</protein>
<sequence length="59" mass="6537">MIKAEALPEYLVVVEREIVIPLSIVVQPVGWLLFQDSKSPFVNAAALIEAIIIINAEMM</sequence>
<reference evidence="1 2" key="1">
    <citation type="journal article" date="2014" name="Int. J. Syst. Evol. Microbiol.">
        <title>Complete genome sequence of Corynebacterium casei LMG S-19264T (=DSM 44701T), isolated from a smear-ripened cheese.</title>
        <authorList>
            <consortium name="US DOE Joint Genome Institute (JGI-PGF)"/>
            <person name="Walter F."/>
            <person name="Albersmeier A."/>
            <person name="Kalinowski J."/>
            <person name="Ruckert C."/>
        </authorList>
    </citation>
    <scope>NUCLEOTIDE SEQUENCE [LARGE SCALE GENOMIC DNA]</scope>
    <source>
        <strain evidence="1 2">NBRC 110095</strain>
    </source>
</reference>
<evidence type="ECO:0000313" key="1">
    <source>
        <dbReference type="EMBL" id="GLS28046.1"/>
    </source>
</evidence>
<name>A0AA37TCU6_9GAMM</name>
<evidence type="ECO:0000313" key="2">
    <source>
        <dbReference type="Proteomes" id="UP001156870"/>
    </source>
</evidence>
<proteinExistence type="predicted"/>
<keyword evidence="2" id="KW-1185">Reference proteome</keyword>
<comment type="caution">
    <text evidence="1">The sequence shown here is derived from an EMBL/GenBank/DDBJ whole genome shotgun (WGS) entry which is preliminary data.</text>
</comment>
<dbReference type="EMBL" id="BSPD01000095">
    <property type="protein sequence ID" value="GLS28046.1"/>
    <property type="molecule type" value="Genomic_DNA"/>
</dbReference>